<proteinExistence type="predicted"/>
<dbReference type="RefSeq" id="WP_120761398.1">
    <property type="nucleotide sequence ID" value="NZ_CP032630.1"/>
</dbReference>
<reference evidence="2" key="1">
    <citation type="submission" date="2018-09" db="EMBL/GenBank/DDBJ databases">
        <title>Genome sequencing of strain 2DFWR-13.</title>
        <authorList>
            <person name="Heo J."/>
            <person name="Kim S.-J."/>
            <person name="Kwon S.-W."/>
        </authorList>
    </citation>
    <scope>NUCLEOTIDE SEQUENCE [LARGE SCALE GENOMIC DNA]</scope>
    <source>
        <strain evidence="2">2DFWR-13</strain>
    </source>
</reference>
<evidence type="ECO:0000313" key="2">
    <source>
        <dbReference type="Proteomes" id="UP000278886"/>
    </source>
</evidence>
<keyword evidence="2" id="KW-1185">Reference proteome</keyword>
<evidence type="ECO:0000313" key="1">
    <source>
        <dbReference type="EMBL" id="AYF97047.1"/>
    </source>
</evidence>
<gene>
    <name evidence="1" type="ORF">D7I47_01460</name>
</gene>
<dbReference type="EMBL" id="CP032630">
    <property type="protein sequence ID" value="AYF97047.1"/>
    <property type="molecule type" value="Genomic_DNA"/>
</dbReference>
<dbReference type="Proteomes" id="UP000278886">
    <property type="component" value="Chromosome"/>
</dbReference>
<sequence length="82" mass="9044">MRIRVEVFPIESTRWITVIEAPRGPFSTETLRPEDIEADVKASVRGVLGKGPFEIELVDDLGQSWTVASADAQSRRLGFDAG</sequence>
<dbReference type="OrthoDB" id="9954430at2"/>
<accession>A0A387B410</accession>
<dbReference type="KEGG" id="lyd:D7I47_01460"/>
<name>A0A387B410_9MICO</name>
<protein>
    <submittedName>
        <fullName evidence="1">Uncharacterized protein</fullName>
    </submittedName>
</protein>
<organism evidence="1 2">
    <name type="scientific">Protaetiibacter intestinalis</name>
    <dbReference type="NCBI Taxonomy" id="2419774"/>
    <lineage>
        <taxon>Bacteria</taxon>
        <taxon>Bacillati</taxon>
        <taxon>Actinomycetota</taxon>
        <taxon>Actinomycetes</taxon>
        <taxon>Micrococcales</taxon>
        <taxon>Microbacteriaceae</taxon>
        <taxon>Protaetiibacter</taxon>
    </lineage>
</organism>
<dbReference type="AlphaFoldDB" id="A0A387B410"/>